<gene>
    <name evidence="2" type="ORF">WJX84_004496</name>
</gene>
<protein>
    <recommendedName>
        <fullName evidence="4">BLOC-1-related complex subunit 7</fullName>
    </recommendedName>
</protein>
<feature type="region of interest" description="Disordered" evidence="1">
    <location>
        <begin position="1"/>
        <end position="28"/>
    </location>
</feature>
<dbReference type="Proteomes" id="UP001485043">
    <property type="component" value="Unassembled WGS sequence"/>
</dbReference>
<proteinExistence type="predicted"/>
<sequence length="87" mass="9767">MFQQVAERPLGGLSSVTEHVKNSRSPLQEAQQELVNCRANIKEKTIDIGDAKLTVQALKTSQMSFLQDSTKALENSLQIVRQLQRRS</sequence>
<dbReference type="EMBL" id="JALJOV010000444">
    <property type="protein sequence ID" value="KAK9863668.1"/>
    <property type="molecule type" value="Genomic_DNA"/>
</dbReference>
<dbReference type="InterPro" id="IPR019320">
    <property type="entry name" value="BORCS8"/>
</dbReference>
<comment type="caution">
    <text evidence="2">The sequence shown here is derived from an EMBL/GenBank/DDBJ whole genome shotgun (WGS) entry which is preliminary data.</text>
</comment>
<evidence type="ECO:0000313" key="3">
    <source>
        <dbReference type="Proteomes" id="UP001485043"/>
    </source>
</evidence>
<evidence type="ECO:0000313" key="2">
    <source>
        <dbReference type="EMBL" id="KAK9863668.1"/>
    </source>
</evidence>
<dbReference type="Pfam" id="PF10167">
    <property type="entry name" value="BORCS8"/>
    <property type="match status" value="1"/>
</dbReference>
<name>A0AAW1T4I4_9CHLO</name>
<dbReference type="AlphaFoldDB" id="A0AAW1T4I4"/>
<evidence type="ECO:0000256" key="1">
    <source>
        <dbReference type="SAM" id="MobiDB-lite"/>
    </source>
</evidence>
<organism evidence="2 3">
    <name type="scientific">Apatococcus fuscideae</name>
    <dbReference type="NCBI Taxonomy" id="2026836"/>
    <lineage>
        <taxon>Eukaryota</taxon>
        <taxon>Viridiplantae</taxon>
        <taxon>Chlorophyta</taxon>
        <taxon>core chlorophytes</taxon>
        <taxon>Trebouxiophyceae</taxon>
        <taxon>Chlorellales</taxon>
        <taxon>Chlorellaceae</taxon>
        <taxon>Apatococcus</taxon>
    </lineage>
</organism>
<keyword evidence="3" id="KW-1185">Reference proteome</keyword>
<reference evidence="2 3" key="1">
    <citation type="journal article" date="2024" name="Nat. Commun.">
        <title>Phylogenomics reveals the evolutionary origins of lichenization in chlorophyte algae.</title>
        <authorList>
            <person name="Puginier C."/>
            <person name="Libourel C."/>
            <person name="Otte J."/>
            <person name="Skaloud P."/>
            <person name="Haon M."/>
            <person name="Grisel S."/>
            <person name="Petersen M."/>
            <person name="Berrin J.G."/>
            <person name="Delaux P.M."/>
            <person name="Dal Grande F."/>
            <person name="Keller J."/>
        </authorList>
    </citation>
    <scope>NUCLEOTIDE SEQUENCE [LARGE SCALE GENOMIC DNA]</scope>
    <source>
        <strain evidence="2 3">SAG 2523</strain>
    </source>
</reference>
<accession>A0AAW1T4I4</accession>
<evidence type="ECO:0008006" key="4">
    <source>
        <dbReference type="Google" id="ProtNLM"/>
    </source>
</evidence>